<dbReference type="SUPFAM" id="SSF53098">
    <property type="entry name" value="Ribonuclease H-like"/>
    <property type="match status" value="1"/>
</dbReference>
<evidence type="ECO:0000256" key="4">
    <source>
        <dbReference type="ARBA" id="ARBA00022833"/>
    </source>
</evidence>
<keyword evidence="4" id="KW-0862">Zinc</keyword>
<feature type="region of interest" description="Disordered" evidence="7">
    <location>
        <begin position="1"/>
        <end position="82"/>
    </location>
</feature>
<dbReference type="PANTHER" id="PTHR46481:SF10">
    <property type="entry name" value="ZINC FINGER BED DOMAIN-CONTAINING PROTEIN 39"/>
    <property type="match status" value="1"/>
</dbReference>
<evidence type="ECO:0008006" key="12">
    <source>
        <dbReference type="Google" id="ProtNLM"/>
    </source>
</evidence>
<dbReference type="InterPro" id="IPR008906">
    <property type="entry name" value="HATC_C_dom"/>
</dbReference>
<dbReference type="GO" id="GO:0008270">
    <property type="term" value="F:zinc ion binding"/>
    <property type="evidence" value="ECO:0007669"/>
    <property type="project" value="UniProtKB-KW"/>
</dbReference>
<dbReference type="GO" id="GO:0005634">
    <property type="term" value="C:nucleus"/>
    <property type="evidence" value="ECO:0007669"/>
    <property type="project" value="UniProtKB-SubCell"/>
</dbReference>
<accession>A0ABD3DZ08</accession>
<reference evidence="11" key="1">
    <citation type="journal article" date="2024" name="IScience">
        <title>Strigolactones Initiate the Formation of Haustorium-like Structures in Castilleja.</title>
        <authorList>
            <person name="Buerger M."/>
            <person name="Peterson D."/>
            <person name="Chory J."/>
        </authorList>
    </citation>
    <scope>NUCLEOTIDE SEQUENCE [LARGE SCALE GENOMIC DNA]</scope>
</reference>
<keyword evidence="11" id="KW-1185">Reference proteome</keyword>
<dbReference type="InterPro" id="IPR025525">
    <property type="entry name" value="hAT-like_transposase_RNase-H"/>
</dbReference>
<dbReference type="PANTHER" id="PTHR46481">
    <property type="entry name" value="ZINC FINGER BED DOMAIN-CONTAINING PROTEIN 4"/>
    <property type="match status" value="1"/>
</dbReference>
<dbReference type="AlphaFoldDB" id="A0ABD3DZ08"/>
<feature type="compositionally biased region" description="Basic residues" evidence="7">
    <location>
        <begin position="55"/>
        <end position="64"/>
    </location>
</feature>
<evidence type="ECO:0000256" key="6">
    <source>
        <dbReference type="ARBA" id="ARBA00023242"/>
    </source>
</evidence>
<name>A0ABD3DZ08_9LAMI</name>
<dbReference type="Proteomes" id="UP001632038">
    <property type="component" value="Unassembled WGS sequence"/>
</dbReference>
<evidence type="ECO:0000256" key="3">
    <source>
        <dbReference type="ARBA" id="ARBA00022771"/>
    </source>
</evidence>
<evidence type="ECO:0000313" key="11">
    <source>
        <dbReference type="Proteomes" id="UP001632038"/>
    </source>
</evidence>
<keyword evidence="6" id="KW-0539">Nucleus</keyword>
<dbReference type="EMBL" id="JAVIJP010000013">
    <property type="protein sequence ID" value="KAL3646044.1"/>
    <property type="molecule type" value="Genomic_DNA"/>
</dbReference>
<gene>
    <name evidence="10" type="ORF">CASFOL_011224</name>
</gene>
<comment type="caution">
    <text evidence="10">The sequence shown here is derived from an EMBL/GenBank/DDBJ whole genome shotgun (WGS) entry which is preliminary data.</text>
</comment>
<proteinExistence type="predicted"/>
<dbReference type="InterPro" id="IPR052035">
    <property type="entry name" value="ZnF_BED_domain_contain"/>
</dbReference>
<evidence type="ECO:0000259" key="9">
    <source>
        <dbReference type="Pfam" id="PF14372"/>
    </source>
</evidence>
<evidence type="ECO:0000256" key="1">
    <source>
        <dbReference type="ARBA" id="ARBA00004123"/>
    </source>
</evidence>
<keyword evidence="3" id="KW-0863">Zinc-finger</keyword>
<feature type="compositionally biased region" description="Acidic residues" evidence="7">
    <location>
        <begin position="37"/>
        <end position="48"/>
    </location>
</feature>
<evidence type="ECO:0000313" key="10">
    <source>
        <dbReference type="EMBL" id="KAL3646044.1"/>
    </source>
</evidence>
<dbReference type="InterPro" id="IPR012337">
    <property type="entry name" value="RNaseH-like_sf"/>
</dbReference>
<sequence>MTESHSSHSASSSTFAPSIPPENQSTIHPETQHNIIDEDTQPGDDDINIEEKISKKCRGNKRKRSEGSGPYKPHGSRQTTLTQEGLGGQIIAHKFDQQRLDKKCLEWIIRAEQPFGAVEHPAFITFIKDLQPKFKIPSRKKIAKGVLDLFLTEKSKILSVIGNLRVSITTDTWTSIQNINYMVVTAHFLDNDWNLHKRIINFTKITSQRGEDIGRVLDRCLSDWGIQRVFSITVDNASANDKAIEYMKRRFKARGTLLLDGVHLHMRCACHIINLVVEDGIKDLLPSIEGIRNCVKFIHSSPARLDLFRSVAKLEYMDKMSTIPLDVVTRWNATYEMLSSAFKFKNVFTWIEEENKEFKSYFEETVTRKIEGKKVQAKREGPPVEADWAKAICFAHFLKKFYDATVKLSATKTPTSNLILSTMWSLQVEIENKVRDFSNPIMQSVAYSMKLKFDKYWGSIDDVNSIIFVSQALDPRYKFDMIEFGMEKIKAGETKIEKMKESITQCFNDLLRAYKEGNDEERPREVIADDSNLSGYEDDVALWSLQIMNKRKASHRVDISNEFDKYLNDPFESPNNDDFNLLEWWKTNSGRYPTLSKIAKDVFALPSSTVASENAFSLGGRVVDPFRASLTPKMVEALVCCSDWLRGEEFKFYKEPTDEQVEFYKELENIENVRGPHSDRMLPPPVSRPNIPRQRGGRAGGRVIKRRGRN</sequence>
<dbReference type="GO" id="GO:0003677">
    <property type="term" value="F:DNA binding"/>
    <property type="evidence" value="ECO:0007669"/>
    <property type="project" value="UniProtKB-KW"/>
</dbReference>
<dbReference type="Pfam" id="PF14372">
    <property type="entry name" value="hAT-like_RNase-H"/>
    <property type="match status" value="1"/>
</dbReference>
<protein>
    <recommendedName>
        <fullName evidence="12">Transposase</fullName>
    </recommendedName>
</protein>
<evidence type="ECO:0000259" key="8">
    <source>
        <dbReference type="Pfam" id="PF05699"/>
    </source>
</evidence>
<feature type="region of interest" description="Disordered" evidence="7">
    <location>
        <begin position="674"/>
        <end position="710"/>
    </location>
</feature>
<keyword evidence="2" id="KW-0479">Metal-binding</keyword>
<feature type="domain" description="hAT-like transposase RNase-H fold" evidence="9">
    <location>
        <begin position="409"/>
        <end position="509"/>
    </location>
</feature>
<dbReference type="Pfam" id="PF05699">
    <property type="entry name" value="Dimer_Tnp_hAT"/>
    <property type="match status" value="1"/>
</dbReference>
<evidence type="ECO:0000256" key="2">
    <source>
        <dbReference type="ARBA" id="ARBA00022723"/>
    </source>
</evidence>
<dbReference type="SUPFAM" id="SSF140996">
    <property type="entry name" value="Hermes dimerisation domain"/>
    <property type="match status" value="1"/>
</dbReference>
<feature type="domain" description="HAT C-terminal dimerisation" evidence="8">
    <location>
        <begin position="562"/>
        <end position="645"/>
    </location>
</feature>
<evidence type="ECO:0000256" key="7">
    <source>
        <dbReference type="SAM" id="MobiDB-lite"/>
    </source>
</evidence>
<feature type="compositionally biased region" description="Polar residues" evidence="7">
    <location>
        <begin position="21"/>
        <end position="34"/>
    </location>
</feature>
<comment type="subcellular location">
    <subcellularLocation>
        <location evidence="1">Nucleus</location>
    </subcellularLocation>
</comment>
<keyword evidence="5" id="KW-0238">DNA-binding</keyword>
<evidence type="ECO:0000256" key="5">
    <source>
        <dbReference type="ARBA" id="ARBA00023125"/>
    </source>
</evidence>
<organism evidence="10 11">
    <name type="scientific">Castilleja foliolosa</name>
    <dbReference type="NCBI Taxonomy" id="1961234"/>
    <lineage>
        <taxon>Eukaryota</taxon>
        <taxon>Viridiplantae</taxon>
        <taxon>Streptophyta</taxon>
        <taxon>Embryophyta</taxon>
        <taxon>Tracheophyta</taxon>
        <taxon>Spermatophyta</taxon>
        <taxon>Magnoliopsida</taxon>
        <taxon>eudicotyledons</taxon>
        <taxon>Gunneridae</taxon>
        <taxon>Pentapetalae</taxon>
        <taxon>asterids</taxon>
        <taxon>lamiids</taxon>
        <taxon>Lamiales</taxon>
        <taxon>Orobanchaceae</taxon>
        <taxon>Pedicularideae</taxon>
        <taxon>Castillejinae</taxon>
        <taxon>Castilleja</taxon>
    </lineage>
</organism>